<keyword evidence="3" id="KW-1185">Reference proteome</keyword>
<reference evidence="2 3" key="1">
    <citation type="submission" date="2023-10" db="EMBL/GenBank/DDBJ databases">
        <title>Chromosome-scale genome assembly provides insights into flower coloration mechanisms of Canna indica.</title>
        <authorList>
            <person name="Li C."/>
        </authorList>
    </citation>
    <scope>NUCLEOTIDE SEQUENCE [LARGE SCALE GENOMIC DNA]</scope>
    <source>
        <tissue evidence="2">Flower</tissue>
    </source>
</reference>
<accession>A0AAQ3JQG5</accession>
<name>A0AAQ3JQG5_9LILI</name>
<gene>
    <name evidence="2" type="ORF">Cni_G02145</name>
</gene>
<proteinExistence type="predicted"/>
<dbReference type="AlphaFoldDB" id="A0AAQ3JQG5"/>
<sequence length="139" mass="15224">MVSSSPRRENLAAPPGVTHLLSRKVGQARAATTLRPLPRAPVPCSSPVAGAAGTKEGEPSSPKATCIGQVRIQSKQLAKAKLKKPKPEKERSKSNSCLMPCRCLHEVLLCSLFPPVWKSSTSGSRGRRSLWWRWARIRF</sequence>
<protein>
    <submittedName>
        <fullName evidence="2">Uncharacterized protein</fullName>
    </submittedName>
</protein>
<dbReference type="Proteomes" id="UP001327560">
    <property type="component" value="Chromosome 1"/>
</dbReference>
<dbReference type="EMBL" id="CP136890">
    <property type="protein sequence ID" value="WOK93448.1"/>
    <property type="molecule type" value="Genomic_DNA"/>
</dbReference>
<evidence type="ECO:0000313" key="2">
    <source>
        <dbReference type="EMBL" id="WOK93448.1"/>
    </source>
</evidence>
<organism evidence="2 3">
    <name type="scientific">Canna indica</name>
    <name type="common">Indian-shot</name>
    <dbReference type="NCBI Taxonomy" id="4628"/>
    <lineage>
        <taxon>Eukaryota</taxon>
        <taxon>Viridiplantae</taxon>
        <taxon>Streptophyta</taxon>
        <taxon>Embryophyta</taxon>
        <taxon>Tracheophyta</taxon>
        <taxon>Spermatophyta</taxon>
        <taxon>Magnoliopsida</taxon>
        <taxon>Liliopsida</taxon>
        <taxon>Zingiberales</taxon>
        <taxon>Cannaceae</taxon>
        <taxon>Canna</taxon>
    </lineage>
</organism>
<feature type="compositionally biased region" description="Basic and acidic residues" evidence="1">
    <location>
        <begin position="1"/>
        <end position="10"/>
    </location>
</feature>
<evidence type="ECO:0000313" key="3">
    <source>
        <dbReference type="Proteomes" id="UP001327560"/>
    </source>
</evidence>
<evidence type="ECO:0000256" key="1">
    <source>
        <dbReference type="SAM" id="MobiDB-lite"/>
    </source>
</evidence>
<feature type="region of interest" description="Disordered" evidence="1">
    <location>
        <begin position="1"/>
        <end position="66"/>
    </location>
</feature>